<comment type="caution">
    <text evidence="2">The sequence shown here is derived from an EMBL/GenBank/DDBJ whole genome shotgun (WGS) entry which is preliminary data.</text>
</comment>
<dbReference type="RefSeq" id="WP_326298693.1">
    <property type="nucleotide sequence ID" value="NZ_JAYLLH010000027.1"/>
</dbReference>
<evidence type="ECO:0000313" key="2">
    <source>
        <dbReference type="EMBL" id="MEC3862712.1"/>
    </source>
</evidence>
<feature type="transmembrane region" description="Helical" evidence="1">
    <location>
        <begin position="130"/>
        <end position="154"/>
    </location>
</feature>
<feature type="transmembrane region" description="Helical" evidence="1">
    <location>
        <begin position="57"/>
        <end position="83"/>
    </location>
</feature>
<dbReference type="InterPro" id="IPR018723">
    <property type="entry name" value="DUF2254_membrane"/>
</dbReference>
<dbReference type="Pfam" id="PF10011">
    <property type="entry name" value="DUF2254"/>
    <property type="match status" value="1"/>
</dbReference>
<reference evidence="2 3" key="1">
    <citation type="submission" date="2024-01" db="EMBL/GenBank/DDBJ databases">
        <title>Mesobacterium rodlantinim sp. nov., isolated from shallow sea hydrothermal systems off Kueishantao Island.</title>
        <authorList>
            <person name="Su Z."/>
            <person name="Tang K."/>
        </authorList>
    </citation>
    <scope>NUCLEOTIDE SEQUENCE [LARGE SCALE GENOMIC DNA]</scope>
    <source>
        <strain evidence="2 3">TK19101</strain>
    </source>
</reference>
<dbReference type="Proteomes" id="UP001348149">
    <property type="component" value="Unassembled WGS sequence"/>
</dbReference>
<organism evidence="2 3">
    <name type="scientific">Mesobacterium hydrothermale</name>
    <dbReference type="NCBI Taxonomy" id="3111907"/>
    <lineage>
        <taxon>Bacteria</taxon>
        <taxon>Pseudomonadati</taxon>
        <taxon>Pseudomonadota</taxon>
        <taxon>Alphaproteobacteria</taxon>
        <taxon>Rhodobacterales</taxon>
        <taxon>Roseobacteraceae</taxon>
        <taxon>Mesobacterium</taxon>
    </lineage>
</organism>
<evidence type="ECO:0000313" key="3">
    <source>
        <dbReference type="Proteomes" id="UP001348149"/>
    </source>
</evidence>
<keyword evidence="1" id="KW-1133">Transmembrane helix</keyword>
<accession>A0ABU6HJT6</accession>
<dbReference type="EMBL" id="JAYLLH010000027">
    <property type="protein sequence ID" value="MEC3862712.1"/>
    <property type="molecule type" value="Genomic_DNA"/>
</dbReference>
<keyword evidence="1" id="KW-0472">Membrane</keyword>
<feature type="transmembrane region" description="Helical" evidence="1">
    <location>
        <begin position="104"/>
        <end position="124"/>
    </location>
</feature>
<gene>
    <name evidence="2" type="ORF">VK792_15580</name>
</gene>
<keyword evidence="3" id="KW-1185">Reference proteome</keyword>
<keyword evidence="1" id="KW-0812">Transmembrane</keyword>
<evidence type="ECO:0000256" key="1">
    <source>
        <dbReference type="SAM" id="Phobius"/>
    </source>
</evidence>
<proteinExistence type="predicted"/>
<sequence length="404" mass="43729">MLSKSLMLVLRLWHTLAVRVLLLAVLALLAVVLAPVLEPVIPKTLRDRFNQQAVLPILTILASSMLAVTTFSLGVMVQAFRAASSQATPRAYRILIADPTTQNVLATFTGAFLFALSAIVMFRAGYYGSAASVVVFALTVFAIAGIIVAILRWIDHLSRLGSMDHTLHMAEEAARAPLTAVIAQPCLGGVAQSRIPETAKPVKTIRAGYVQFIDIKRLQALMEAHDARFHLRQTPGDYVMPGAVLGLTDTDAVDTQAICACFTLGKTRSMEQDARFGLLVLNEIGTRALSSGVNDPGTAIDVIHRMTALLLEAGGPKDNAPLFDRVTVPPLQARSLIEDGYFAMIRCGANQREVVDNLLSALTALAHGGWDDLSRAADDARNYALSHARAALRVQQDKDWLERQ</sequence>
<protein>
    <submittedName>
        <fullName evidence="2">DUF2254 domain-containing protein</fullName>
    </submittedName>
</protein>
<name>A0ABU6HJT6_9RHOB</name>
<feature type="transmembrane region" description="Helical" evidence="1">
    <location>
        <begin position="12"/>
        <end position="37"/>
    </location>
</feature>